<accession>A0A7R9JN68</accession>
<dbReference type="Pfam" id="PF09811">
    <property type="entry name" value="Yae1_N"/>
    <property type="match status" value="1"/>
</dbReference>
<sequence length="415" mass="46132">MRLRNRAKLDTRTAKIPASLLDAIIIASIIVRSYLASLSRVTVRVRSYLESLSRVTVRVRSYLASLSRVTVRVCSYLASLSRVTVRVRSYLASLSRVTVRVRSYLASLSNSDDIDNCTTDGGVEGERHGVASQPTKVSFRENRGIKEIIDGANYQTGHTFGNISLLENELNLEEVNPHLRGGRVENHLGKTTPSSPDRDSNLDLPVLSGLAQHDWRVSQLRHRGGIGEQSQHVLKLTSSGIQTQWNTALHIPEGGSQELRRHRLNIAPDVLPVKVPVLINLVFLLLGKTGFREGASAGWDLTFQEGFNKGYIEGFDAGFSLGTVSTHTSDLDSQLNTDTHLDQASRGVCQVCMPLKPSLYGNKTCWPTGSQHVVLQYKRVPNLLEMMANMLCWESRLETVYDDDDDDDDDDDMSR</sequence>
<protein>
    <recommendedName>
        <fullName evidence="1">Essential protein Yae1 N-terminal domain-containing protein</fullName>
    </recommendedName>
</protein>
<name>A0A7R9JN68_TIMGE</name>
<dbReference type="EMBL" id="OE839165">
    <property type="protein sequence ID" value="CAD7585944.1"/>
    <property type="molecule type" value="Genomic_DNA"/>
</dbReference>
<dbReference type="InterPro" id="IPR019191">
    <property type="entry name" value="Essential_protein_Yae1_N"/>
</dbReference>
<evidence type="ECO:0000313" key="2">
    <source>
        <dbReference type="EMBL" id="CAD7585944.1"/>
    </source>
</evidence>
<feature type="domain" description="Essential protein Yae1 N-terminal" evidence="1">
    <location>
        <begin position="290"/>
        <end position="322"/>
    </location>
</feature>
<evidence type="ECO:0000259" key="1">
    <source>
        <dbReference type="Pfam" id="PF09811"/>
    </source>
</evidence>
<reference evidence="2" key="1">
    <citation type="submission" date="2020-11" db="EMBL/GenBank/DDBJ databases">
        <authorList>
            <person name="Tran Van P."/>
        </authorList>
    </citation>
    <scope>NUCLEOTIDE SEQUENCE</scope>
</reference>
<proteinExistence type="predicted"/>
<dbReference type="AlphaFoldDB" id="A0A7R9JN68"/>
<gene>
    <name evidence="2" type="ORF">TGEB3V08_LOCUS395</name>
</gene>
<organism evidence="2">
    <name type="scientific">Timema genevievae</name>
    <name type="common">Walking stick</name>
    <dbReference type="NCBI Taxonomy" id="629358"/>
    <lineage>
        <taxon>Eukaryota</taxon>
        <taxon>Metazoa</taxon>
        <taxon>Ecdysozoa</taxon>
        <taxon>Arthropoda</taxon>
        <taxon>Hexapoda</taxon>
        <taxon>Insecta</taxon>
        <taxon>Pterygota</taxon>
        <taxon>Neoptera</taxon>
        <taxon>Polyneoptera</taxon>
        <taxon>Phasmatodea</taxon>
        <taxon>Timematodea</taxon>
        <taxon>Timematoidea</taxon>
        <taxon>Timematidae</taxon>
        <taxon>Timema</taxon>
    </lineage>
</organism>